<evidence type="ECO:0000313" key="7">
    <source>
        <dbReference type="EMBL" id="KYG71819.1"/>
    </source>
</evidence>
<evidence type="ECO:0000256" key="3">
    <source>
        <dbReference type="ARBA" id="ARBA00022692"/>
    </source>
</evidence>
<dbReference type="RefSeq" id="WP_068224836.1">
    <property type="nucleotide sequence ID" value="NZ_LRPC01000031.1"/>
</dbReference>
<evidence type="ECO:0000256" key="5">
    <source>
        <dbReference type="ARBA" id="ARBA00023136"/>
    </source>
</evidence>
<keyword evidence="3 6" id="KW-0812">Transmembrane</keyword>
<evidence type="ECO:0000256" key="2">
    <source>
        <dbReference type="ARBA" id="ARBA00022475"/>
    </source>
</evidence>
<feature type="transmembrane region" description="Helical" evidence="6">
    <location>
        <begin position="114"/>
        <end position="133"/>
    </location>
</feature>
<feature type="transmembrane region" description="Helical" evidence="6">
    <location>
        <begin position="12"/>
        <end position="33"/>
    </location>
</feature>
<dbReference type="OrthoDB" id="88014at2"/>
<proteinExistence type="predicted"/>
<feature type="transmembrane region" description="Helical" evidence="6">
    <location>
        <begin position="449"/>
        <end position="471"/>
    </location>
</feature>
<keyword evidence="2" id="KW-1003">Cell membrane</keyword>
<dbReference type="EMBL" id="LRPC01000031">
    <property type="protein sequence ID" value="KYG71819.1"/>
    <property type="molecule type" value="Genomic_DNA"/>
</dbReference>
<evidence type="ECO:0000256" key="4">
    <source>
        <dbReference type="ARBA" id="ARBA00022989"/>
    </source>
</evidence>
<keyword evidence="5 6" id="KW-0472">Membrane</keyword>
<dbReference type="PANTHER" id="PTHR30250">
    <property type="entry name" value="PST FAMILY PREDICTED COLANIC ACID TRANSPORTER"/>
    <property type="match status" value="1"/>
</dbReference>
<dbReference type="PANTHER" id="PTHR30250:SF11">
    <property type="entry name" value="O-ANTIGEN TRANSPORTER-RELATED"/>
    <property type="match status" value="1"/>
</dbReference>
<feature type="transmembrane region" description="Helical" evidence="6">
    <location>
        <begin position="177"/>
        <end position="196"/>
    </location>
</feature>
<keyword evidence="8" id="KW-1185">Reference proteome</keyword>
<evidence type="ECO:0000256" key="6">
    <source>
        <dbReference type="SAM" id="Phobius"/>
    </source>
</evidence>
<sequence>MGIVIKQSIRSSIISYIGVVIGYVNVLWLYTYFLSTEQVGLFRLIQSASYLLATFGQIGLAQSFIKFFPEFKNEKGFLPATLLGGTLGFFVLCGAALVFKDAIVGYFSQESPLFIEYFQLTLLLTFLVIQFQLLEAYSRSLLKITAPTFFRDIGLRVTTGIFLVLYGFSFINFNQLVYSLLIVHGIAVIGLIINFLKNKELQVSLDFSFLRNGQLKRIMNYGFYSLIGAGGTQIILLIDNIMISGYEGLGNNGIYTIAFFIGVVIEMPKRAITQISSALLSQSFNKNDMAAVNKLYKQTAINQLLIGSLLLIGIWANLTNIYSFIPNSEDYIAGFNVVLFIGLGKLSDMAFGTNGEIIVMSKYYRFNVITVAILALLAVVLNTFLIPIYGIEGAAIASFLAMLVFNLTKYVFVWMKFGIQPFSIATLKMVGISGTVLLLNSLLPSLDSSILDIVVRSTTISLVFLGLTYGLKVSEEFNGVINQVFTKLKLR</sequence>
<dbReference type="InterPro" id="IPR002797">
    <property type="entry name" value="Polysacc_synth"/>
</dbReference>
<feature type="transmembrane region" description="Helical" evidence="6">
    <location>
        <begin position="363"/>
        <end position="388"/>
    </location>
</feature>
<name>A0A150WZA6_9BACT</name>
<feature type="transmembrane region" description="Helical" evidence="6">
    <location>
        <begin position="304"/>
        <end position="325"/>
    </location>
</feature>
<feature type="transmembrane region" description="Helical" evidence="6">
    <location>
        <begin position="153"/>
        <end position="171"/>
    </location>
</feature>
<feature type="transmembrane region" description="Helical" evidence="6">
    <location>
        <begin position="249"/>
        <end position="267"/>
    </location>
</feature>
<gene>
    <name evidence="7" type="ORF">AWW68_17540</name>
</gene>
<feature type="transmembrane region" description="Helical" evidence="6">
    <location>
        <begin position="45"/>
        <end position="65"/>
    </location>
</feature>
<keyword evidence="4 6" id="KW-1133">Transmembrane helix</keyword>
<evidence type="ECO:0000256" key="1">
    <source>
        <dbReference type="ARBA" id="ARBA00004651"/>
    </source>
</evidence>
<feature type="transmembrane region" description="Helical" evidence="6">
    <location>
        <begin position="331"/>
        <end position="351"/>
    </location>
</feature>
<feature type="transmembrane region" description="Helical" evidence="6">
    <location>
        <begin position="221"/>
        <end position="243"/>
    </location>
</feature>
<feature type="transmembrane region" description="Helical" evidence="6">
    <location>
        <begin position="77"/>
        <end position="99"/>
    </location>
</feature>
<protein>
    <submittedName>
        <fullName evidence="7">Uncharacterized protein</fullName>
    </submittedName>
</protein>
<dbReference type="STRING" id="333140.AWW68_17540"/>
<reference evidence="7 8" key="1">
    <citation type="submission" date="2016-01" db="EMBL/GenBank/DDBJ databases">
        <title>Genome sequencing of Roseivirga spongicola UST030701-084.</title>
        <authorList>
            <person name="Selvaratnam C."/>
            <person name="Thevarajoo S."/>
            <person name="Goh K.M."/>
            <person name="Ee R."/>
            <person name="Chan K.-G."/>
            <person name="Chong C.S."/>
        </authorList>
    </citation>
    <scope>NUCLEOTIDE SEQUENCE [LARGE SCALE GENOMIC DNA]</scope>
    <source>
        <strain evidence="7 8">UST030701-084</strain>
    </source>
</reference>
<dbReference type="Proteomes" id="UP000075606">
    <property type="component" value="Unassembled WGS sequence"/>
</dbReference>
<dbReference type="GO" id="GO:0005886">
    <property type="term" value="C:plasma membrane"/>
    <property type="evidence" value="ECO:0007669"/>
    <property type="project" value="UniProtKB-SubCell"/>
</dbReference>
<dbReference type="AlphaFoldDB" id="A0A150WZA6"/>
<comment type="subcellular location">
    <subcellularLocation>
        <location evidence="1">Cell membrane</location>
        <topology evidence="1">Multi-pass membrane protein</topology>
    </subcellularLocation>
</comment>
<comment type="caution">
    <text evidence="7">The sequence shown here is derived from an EMBL/GenBank/DDBJ whole genome shotgun (WGS) entry which is preliminary data.</text>
</comment>
<accession>A0A150WZA6</accession>
<dbReference type="InterPro" id="IPR050833">
    <property type="entry name" value="Poly_Biosynth_Transport"/>
</dbReference>
<dbReference type="Pfam" id="PF01943">
    <property type="entry name" value="Polysacc_synt"/>
    <property type="match status" value="1"/>
</dbReference>
<evidence type="ECO:0000313" key="8">
    <source>
        <dbReference type="Proteomes" id="UP000075606"/>
    </source>
</evidence>
<feature type="transmembrane region" description="Helical" evidence="6">
    <location>
        <begin position="394"/>
        <end position="412"/>
    </location>
</feature>
<organism evidence="7 8">
    <name type="scientific">Roseivirga spongicola</name>
    <dbReference type="NCBI Taxonomy" id="333140"/>
    <lineage>
        <taxon>Bacteria</taxon>
        <taxon>Pseudomonadati</taxon>
        <taxon>Bacteroidota</taxon>
        <taxon>Cytophagia</taxon>
        <taxon>Cytophagales</taxon>
        <taxon>Roseivirgaceae</taxon>
        <taxon>Roseivirga</taxon>
    </lineage>
</organism>
<feature type="transmembrane region" description="Helical" evidence="6">
    <location>
        <begin position="424"/>
        <end position="443"/>
    </location>
</feature>